<feature type="region of interest" description="Disordered" evidence="1">
    <location>
        <begin position="235"/>
        <end position="254"/>
    </location>
</feature>
<dbReference type="AlphaFoldDB" id="A0A835CRF4"/>
<reference evidence="2 3" key="1">
    <citation type="submission" date="2020-08" db="EMBL/GenBank/DDBJ databases">
        <title>Aphidius gifuensis genome sequencing and assembly.</title>
        <authorList>
            <person name="Du Z."/>
        </authorList>
    </citation>
    <scope>NUCLEOTIDE SEQUENCE [LARGE SCALE GENOMIC DNA]</scope>
    <source>
        <strain evidence="2">YNYX2018</strain>
        <tissue evidence="2">Adults</tissue>
    </source>
</reference>
<protein>
    <submittedName>
        <fullName evidence="2">Uncharacterized protein</fullName>
    </submittedName>
</protein>
<comment type="caution">
    <text evidence="2">The sequence shown here is derived from an EMBL/GenBank/DDBJ whole genome shotgun (WGS) entry which is preliminary data.</text>
</comment>
<dbReference type="InterPro" id="IPR011042">
    <property type="entry name" value="6-blade_b-propeller_TolB-like"/>
</dbReference>
<feature type="compositionally biased region" description="Acidic residues" evidence="1">
    <location>
        <begin position="237"/>
        <end position="254"/>
    </location>
</feature>
<organism evidence="2 3">
    <name type="scientific">Aphidius gifuensis</name>
    <name type="common">Parasitoid wasp</name>
    <dbReference type="NCBI Taxonomy" id="684658"/>
    <lineage>
        <taxon>Eukaryota</taxon>
        <taxon>Metazoa</taxon>
        <taxon>Ecdysozoa</taxon>
        <taxon>Arthropoda</taxon>
        <taxon>Hexapoda</taxon>
        <taxon>Insecta</taxon>
        <taxon>Pterygota</taxon>
        <taxon>Neoptera</taxon>
        <taxon>Endopterygota</taxon>
        <taxon>Hymenoptera</taxon>
        <taxon>Apocrita</taxon>
        <taxon>Ichneumonoidea</taxon>
        <taxon>Braconidae</taxon>
        <taxon>Aphidiinae</taxon>
        <taxon>Aphidius</taxon>
    </lineage>
</organism>
<evidence type="ECO:0000256" key="1">
    <source>
        <dbReference type="SAM" id="MobiDB-lite"/>
    </source>
</evidence>
<evidence type="ECO:0000313" key="2">
    <source>
        <dbReference type="EMBL" id="KAF7993899.1"/>
    </source>
</evidence>
<keyword evidence="3" id="KW-1185">Reference proteome</keyword>
<dbReference type="Gene3D" id="2.120.10.30">
    <property type="entry name" value="TolB, C-terminal domain"/>
    <property type="match status" value="1"/>
</dbReference>
<dbReference type="Proteomes" id="UP000639338">
    <property type="component" value="Unassembled WGS sequence"/>
</dbReference>
<evidence type="ECO:0000313" key="3">
    <source>
        <dbReference type="Proteomes" id="UP000639338"/>
    </source>
</evidence>
<dbReference type="EMBL" id="JACMRX010000003">
    <property type="protein sequence ID" value="KAF7993899.1"/>
    <property type="molecule type" value="Genomic_DNA"/>
</dbReference>
<proteinExistence type="predicted"/>
<dbReference type="SUPFAM" id="SSF63825">
    <property type="entry name" value="YWTD domain"/>
    <property type="match status" value="1"/>
</dbReference>
<accession>A0A835CRF4</accession>
<name>A0A835CRF4_APHGI</name>
<gene>
    <name evidence="2" type="ORF">HCN44_011168</name>
</gene>
<sequence>MYILKAKETREAERVLEVLHYNENHEFERVNEVPNMFDRAISISSDWRTGNIYWLSIIDGLYSSIKVTDKSFNKSEYVIHPTKHLIHKIQVYPKRKEIFFSNSSHLFYTSTSPNSTAKLLFSSSAQLDWVEDFAIDYATDKLCWVVDEFGDSLLNCIGIGSSERPLKARNIVEVKKIKGYMKSFAAFDYTFYWTRFKNEHELNLYEQVGNRSHIDSFSIPARNRLYLLPSNCPYNKEDEEEYEEDYEEDYEDSN</sequence>